<dbReference type="InterPro" id="IPR017451">
    <property type="entry name" value="F-box-assoc_interact_dom"/>
</dbReference>
<dbReference type="NCBIfam" id="TIGR01640">
    <property type="entry name" value="F_box_assoc_1"/>
    <property type="match status" value="1"/>
</dbReference>
<evidence type="ECO:0000259" key="1">
    <source>
        <dbReference type="Pfam" id="PF08268"/>
    </source>
</evidence>
<dbReference type="PANTHER" id="PTHR31111:SF58">
    <property type="entry name" value="F-BOX DOMAIN-CONTAINING PROTEIN"/>
    <property type="match status" value="1"/>
</dbReference>
<reference evidence="2 3" key="1">
    <citation type="submission" date="2020-12" db="EMBL/GenBank/DDBJ databases">
        <title>Concerted genomic and epigenomic changes stabilize Arabidopsis allopolyploids.</title>
        <authorList>
            <person name="Chen Z."/>
        </authorList>
    </citation>
    <scope>NUCLEOTIDE SEQUENCE [LARGE SCALE GENOMIC DNA]</scope>
    <source>
        <strain evidence="2">As9502</strain>
        <tissue evidence="2">Leaf</tissue>
    </source>
</reference>
<name>A0A8T2CLG8_ARASU</name>
<proteinExistence type="predicted"/>
<feature type="domain" description="F-box associated beta-propeller type 3" evidence="1">
    <location>
        <begin position="2"/>
        <end position="101"/>
    </location>
</feature>
<dbReference type="Pfam" id="PF08268">
    <property type="entry name" value="FBA_3"/>
    <property type="match status" value="1"/>
</dbReference>
<keyword evidence="3" id="KW-1185">Reference proteome</keyword>
<dbReference type="EMBL" id="JAEFBJ010000006">
    <property type="protein sequence ID" value="KAG7599010.1"/>
    <property type="molecule type" value="Genomic_DNA"/>
</dbReference>
<accession>A0A8T2CLG8</accession>
<organism evidence="2 3">
    <name type="scientific">Arabidopsis suecica</name>
    <name type="common">Swedish thale-cress</name>
    <name type="synonym">Cardaminopsis suecica</name>
    <dbReference type="NCBI Taxonomy" id="45249"/>
    <lineage>
        <taxon>Eukaryota</taxon>
        <taxon>Viridiplantae</taxon>
        <taxon>Streptophyta</taxon>
        <taxon>Embryophyta</taxon>
        <taxon>Tracheophyta</taxon>
        <taxon>Spermatophyta</taxon>
        <taxon>Magnoliopsida</taxon>
        <taxon>eudicotyledons</taxon>
        <taxon>Gunneridae</taxon>
        <taxon>Pentapetalae</taxon>
        <taxon>rosids</taxon>
        <taxon>malvids</taxon>
        <taxon>Brassicales</taxon>
        <taxon>Brassicaceae</taxon>
        <taxon>Camelineae</taxon>
        <taxon>Arabidopsis</taxon>
    </lineage>
</organism>
<dbReference type="Proteomes" id="UP000694251">
    <property type="component" value="Chromosome 6"/>
</dbReference>
<comment type="caution">
    <text evidence="2">The sequence shown here is derived from an EMBL/GenBank/DDBJ whole genome shotgun (WGS) entry which is preliminary data.</text>
</comment>
<evidence type="ECO:0000313" key="2">
    <source>
        <dbReference type="EMBL" id="KAG7599010.1"/>
    </source>
</evidence>
<dbReference type="AlphaFoldDB" id="A0A8T2CLG8"/>
<evidence type="ECO:0000313" key="3">
    <source>
        <dbReference type="Proteomes" id="UP000694251"/>
    </source>
</evidence>
<dbReference type="OrthoDB" id="687122at2759"/>
<dbReference type="InterPro" id="IPR013187">
    <property type="entry name" value="F-box-assoc_dom_typ3"/>
</dbReference>
<sequence>MDHHFTLINYQGKLGFMCCKKGVAIWVMEDADKKQEWSKIIFYEMEGLENWRIAGVTLGGEIVFVNAMLKCYETLYVFYYDPKRNSMRCIEVEGTGTMVEDIECERKHLLLIWAVPNLVENTMRL</sequence>
<dbReference type="PANTHER" id="PTHR31111">
    <property type="entry name" value="BNAA05G37150D PROTEIN-RELATED"/>
    <property type="match status" value="1"/>
</dbReference>
<gene>
    <name evidence="2" type="ORF">ISN44_As06g032090</name>
</gene>
<protein>
    <submittedName>
        <fullName evidence="2">F-box associated domain type 3</fullName>
    </submittedName>
</protein>